<dbReference type="Pfam" id="PF00440">
    <property type="entry name" value="TetR_N"/>
    <property type="match status" value="1"/>
</dbReference>
<name>W4QCS4_9BACI</name>
<keyword evidence="2 3" id="KW-0238">DNA-binding</keyword>
<dbReference type="GO" id="GO:0003677">
    <property type="term" value="F:DNA binding"/>
    <property type="evidence" value="ECO:0007669"/>
    <property type="project" value="UniProtKB-UniRule"/>
</dbReference>
<dbReference type="InterPro" id="IPR001647">
    <property type="entry name" value="HTH_TetR"/>
</dbReference>
<keyword evidence="1" id="KW-0678">Repressor</keyword>
<dbReference type="RefSeq" id="WP_035341045.1">
    <property type="nucleotide sequence ID" value="NZ_BAUU01000004.1"/>
</dbReference>
<dbReference type="EMBL" id="BAUU01000004">
    <property type="protein sequence ID" value="GAE29458.1"/>
    <property type="molecule type" value="Genomic_DNA"/>
</dbReference>
<dbReference type="Proteomes" id="UP000018895">
    <property type="component" value="Unassembled WGS sequence"/>
</dbReference>
<dbReference type="InterPro" id="IPR050624">
    <property type="entry name" value="HTH-type_Tx_Regulator"/>
</dbReference>
<gene>
    <name evidence="5" type="ORF">JCM9152_818</name>
</gene>
<dbReference type="PANTHER" id="PTHR43479:SF11">
    <property type="entry name" value="ACREF_ENVCD OPERON REPRESSOR-RELATED"/>
    <property type="match status" value="1"/>
</dbReference>
<evidence type="ECO:0000259" key="4">
    <source>
        <dbReference type="PROSITE" id="PS50977"/>
    </source>
</evidence>
<sequence>MPSGFNKEEQEHIKEKLQEAGRRLFGSVGLKKTSIKDLTEYAGIAQGSFYKFYDSKEVLYFRLLEKDEEEIKQALMIKFASEKTMDESVLAEGLIESIKQVEQYPLIRRLYTTDEYEKVVRKLPKELLEEHGKEDTVSLAPLLDQLKMEGKIDSQLSNDVVSGALRALFLMMIHKKEIGEEVYEDSLYFLAEAVAMRVFKEVK</sequence>
<protein>
    <submittedName>
        <fullName evidence="5">Transcriptional regulator</fullName>
    </submittedName>
</protein>
<evidence type="ECO:0000256" key="1">
    <source>
        <dbReference type="ARBA" id="ARBA00022491"/>
    </source>
</evidence>
<dbReference type="PROSITE" id="PS50977">
    <property type="entry name" value="HTH_TETR_2"/>
    <property type="match status" value="1"/>
</dbReference>
<reference evidence="5" key="1">
    <citation type="journal article" date="2014" name="Genome Announc.">
        <title>Draft Genome Sequences of Three Alkaliphilic Bacillus Strains, Bacillus wakoensis JCM 9140T, Bacillus akibai JCM 9157T, and Bacillus hemicellulosilyticus JCM 9152T.</title>
        <authorList>
            <person name="Yuki M."/>
            <person name="Oshima K."/>
            <person name="Suda W."/>
            <person name="Oshida Y."/>
            <person name="Kitamura K."/>
            <person name="Iida T."/>
            <person name="Hattori M."/>
            <person name="Ohkuma M."/>
        </authorList>
    </citation>
    <scope>NUCLEOTIDE SEQUENCE [LARGE SCALE GENOMIC DNA]</scope>
    <source>
        <strain evidence="5">JCM 9152</strain>
    </source>
</reference>
<dbReference type="InterPro" id="IPR009057">
    <property type="entry name" value="Homeodomain-like_sf"/>
</dbReference>
<evidence type="ECO:0000256" key="2">
    <source>
        <dbReference type="ARBA" id="ARBA00023125"/>
    </source>
</evidence>
<organism evidence="5 6">
    <name type="scientific">Halalkalibacter hemicellulosilyticusJCM 9152</name>
    <dbReference type="NCBI Taxonomy" id="1236971"/>
    <lineage>
        <taxon>Bacteria</taxon>
        <taxon>Bacillati</taxon>
        <taxon>Bacillota</taxon>
        <taxon>Bacilli</taxon>
        <taxon>Bacillales</taxon>
        <taxon>Bacillaceae</taxon>
        <taxon>Halalkalibacter</taxon>
    </lineage>
</organism>
<dbReference type="STRING" id="1236971.JCM9152_818"/>
<evidence type="ECO:0000313" key="6">
    <source>
        <dbReference type="Proteomes" id="UP000018895"/>
    </source>
</evidence>
<evidence type="ECO:0000256" key="3">
    <source>
        <dbReference type="PROSITE-ProRule" id="PRU00335"/>
    </source>
</evidence>
<comment type="caution">
    <text evidence="5">The sequence shown here is derived from an EMBL/GenBank/DDBJ whole genome shotgun (WGS) entry which is preliminary data.</text>
</comment>
<dbReference type="SUPFAM" id="SSF46689">
    <property type="entry name" value="Homeodomain-like"/>
    <property type="match status" value="1"/>
</dbReference>
<dbReference type="Gene3D" id="1.10.357.10">
    <property type="entry name" value="Tetracycline Repressor, domain 2"/>
    <property type="match status" value="1"/>
</dbReference>
<feature type="DNA-binding region" description="H-T-H motif" evidence="3">
    <location>
        <begin position="34"/>
        <end position="53"/>
    </location>
</feature>
<keyword evidence="6" id="KW-1185">Reference proteome</keyword>
<feature type="domain" description="HTH tetR-type" evidence="4">
    <location>
        <begin position="11"/>
        <end position="71"/>
    </location>
</feature>
<dbReference type="PANTHER" id="PTHR43479">
    <property type="entry name" value="ACREF/ENVCD OPERON REPRESSOR-RELATED"/>
    <property type="match status" value="1"/>
</dbReference>
<dbReference type="AlphaFoldDB" id="W4QCS4"/>
<accession>W4QCS4</accession>
<dbReference type="OrthoDB" id="9812993at2"/>
<evidence type="ECO:0000313" key="5">
    <source>
        <dbReference type="EMBL" id="GAE29458.1"/>
    </source>
</evidence>
<proteinExistence type="predicted"/>